<name>A0A8J8B5H0_9EURY</name>
<gene>
    <name evidence="1" type="ORF">RJ53_10020</name>
</gene>
<keyword evidence="2" id="KW-1185">Reference proteome</keyword>
<evidence type="ECO:0000313" key="2">
    <source>
        <dbReference type="Proteomes" id="UP000730161"/>
    </source>
</evidence>
<proteinExistence type="predicted"/>
<reference evidence="1" key="1">
    <citation type="submission" date="2014-12" db="EMBL/GenBank/DDBJ databases">
        <authorList>
            <person name="Huang H.-H."/>
            <person name="Chen S.-C."/>
            <person name="Lai M.-C."/>
        </authorList>
    </citation>
    <scope>NUCLEOTIDE SEQUENCE</scope>
    <source>
        <strain evidence="1">K1F9705b</strain>
    </source>
</reference>
<dbReference type="EMBL" id="JWHL01000020">
    <property type="protein sequence ID" value="MBR1369791.1"/>
    <property type="molecule type" value="Genomic_DNA"/>
</dbReference>
<protein>
    <submittedName>
        <fullName evidence="1">Uncharacterized protein</fullName>
    </submittedName>
</protein>
<dbReference type="Proteomes" id="UP000730161">
    <property type="component" value="Unassembled WGS sequence"/>
</dbReference>
<comment type="caution">
    <text evidence="1">The sequence shown here is derived from an EMBL/GenBank/DDBJ whole genome shotgun (WGS) entry which is preliminary data.</text>
</comment>
<accession>A0A8J8B5H0</accession>
<organism evidence="1 2">
    <name type="scientific">Methanocalculus chunghsingensis</name>
    <dbReference type="NCBI Taxonomy" id="156457"/>
    <lineage>
        <taxon>Archaea</taxon>
        <taxon>Methanobacteriati</taxon>
        <taxon>Methanobacteriota</taxon>
        <taxon>Stenosarchaea group</taxon>
        <taxon>Methanomicrobia</taxon>
        <taxon>Methanomicrobiales</taxon>
        <taxon>Methanocalculaceae</taxon>
        <taxon>Methanocalculus</taxon>
    </lineage>
</organism>
<dbReference type="AlphaFoldDB" id="A0A8J8B5H0"/>
<sequence>MILSSPVTVRVTVSNLALQLFPSSSFFKPDVSDATQRWLFDPLAGRRPDVHADIVAVGGSLTSYKDNELILYPE</sequence>
<evidence type="ECO:0000313" key="1">
    <source>
        <dbReference type="EMBL" id="MBR1369791.1"/>
    </source>
</evidence>